<dbReference type="GO" id="GO:0046872">
    <property type="term" value="F:metal ion binding"/>
    <property type="evidence" value="ECO:0007669"/>
    <property type="project" value="UniProtKB-KW"/>
</dbReference>
<reference evidence="12 13" key="1">
    <citation type="submission" date="2015-04" db="EMBL/GenBank/DDBJ databases">
        <title>Lasius niger genome sequencing.</title>
        <authorList>
            <person name="Konorov E.A."/>
            <person name="Nikitin M.A."/>
            <person name="Kirill M.V."/>
            <person name="Chang P."/>
        </authorList>
    </citation>
    <scope>NUCLEOTIDE SEQUENCE [LARGE SCALE GENOMIC DNA]</scope>
    <source>
        <tissue evidence="12">Whole</tissue>
    </source>
</reference>
<evidence type="ECO:0000259" key="11">
    <source>
        <dbReference type="PROSITE" id="PS50994"/>
    </source>
</evidence>
<keyword evidence="8" id="KW-0808">Transferase</keyword>
<comment type="caution">
    <text evidence="12">The sequence shown here is derived from an EMBL/GenBank/DDBJ whole genome shotgun (WGS) entry which is preliminary data.</text>
</comment>
<evidence type="ECO:0000256" key="5">
    <source>
        <dbReference type="ARBA" id="ARBA00022842"/>
    </source>
</evidence>
<dbReference type="GO" id="GO:0006310">
    <property type="term" value="P:DNA recombination"/>
    <property type="evidence" value="ECO:0007669"/>
    <property type="project" value="UniProtKB-KW"/>
</dbReference>
<evidence type="ECO:0000256" key="10">
    <source>
        <dbReference type="SAM" id="MobiDB-lite"/>
    </source>
</evidence>
<keyword evidence="8" id="KW-0239">DNA-directed DNA polymerase</keyword>
<evidence type="ECO:0000256" key="4">
    <source>
        <dbReference type="ARBA" id="ARBA00022801"/>
    </source>
</evidence>
<dbReference type="Proteomes" id="UP000036403">
    <property type="component" value="Unassembled WGS sequence"/>
</dbReference>
<feature type="compositionally biased region" description="Basic and acidic residues" evidence="10">
    <location>
        <begin position="274"/>
        <end position="304"/>
    </location>
</feature>
<dbReference type="SUPFAM" id="SSF53098">
    <property type="entry name" value="Ribonuclease H-like"/>
    <property type="match status" value="1"/>
</dbReference>
<accession>A0A0J7K7F2</accession>
<feature type="compositionally biased region" description="Acidic residues" evidence="10">
    <location>
        <begin position="260"/>
        <end position="273"/>
    </location>
</feature>
<evidence type="ECO:0000256" key="3">
    <source>
        <dbReference type="ARBA" id="ARBA00022759"/>
    </source>
</evidence>
<dbReference type="Pfam" id="PF25597">
    <property type="entry name" value="SH3_retrovirus"/>
    <property type="match status" value="1"/>
</dbReference>
<dbReference type="PANTHER" id="PTHR42648:SF11">
    <property type="entry name" value="TRANSPOSON TY4-P GAG-POL POLYPROTEIN"/>
    <property type="match status" value="1"/>
</dbReference>
<dbReference type="EMBL" id="LBMM01012520">
    <property type="protein sequence ID" value="KMQ86179.1"/>
    <property type="molecule type" value="Genomic_DNA"/>
</dbReference>
<gene>
    <name evidence="12" type="ORF">RF55_14919</name>
</gene>
<evidence type="ECO:0000256" key="2">
    <source>
        <dbReference type="ARBA" id="ARBA00022723"/>
    </source>
</evidence>
<name>A0A0J7K7F2_LASNI</name>
<sequence>MLKQWGIKVRSETDWPCEECALGKMSRKPFPTSQSQTKKPGDLIHMDLCGPMEHNSIEVTENFKGFLKAIEVQEGKRIKKVRTNNGLEFVNREMQEILRQNGIKHERSVAYTPEQNSAVERENRTVTEAARCMIYAKGTSSVPGKVPYELWFGKATAKLELKIFGTDVYTHIPKEKRTKWSPKAKKGVFVGYDENTKGYRVFFETESRVEICRDIKFLPKKLEAKVEAKERNETAEVQEMATEEDEEEPDANQQPVEHEEILEEEEQEPEDAEPDRQEEGERPNEEGRRLRNRENIRRPNRYNEYELNIENLLVAESKQPTTHQQAIQSKEAELWKKAMMEEIDSLTQK</sequence>
<keyword evidence="2" id="KW-0479">Metal-binding</keyword>
<evidence type="ECO:0000313" key="13">
    <source>
        <dbReference type="Proteomes" id="UP000036403"/>
    </source>
</evidence>
<dbReference type="Gene3D" id="3.30.420.10">
    <property type="entry name" value="Ribonuclease H-like superfamily/Ribonuclease H"/>
    <property type="match status" value="1"/>
</dbReference>
<keyword evidence="6" id="KW-0229">DNA integration</keyword>
<dbReference type="InterPro" id="IPR039537">
    <property type="entry name" value="Retrotran_Ty1/copia-like"/>
</dbReference>
<evidence type="ECO:0000313" key="12">
    <source>
        <dbReference type="EMBL" id="KMQ86179.1"/>
    </source>
</evidence>
<dbReference type="STRING" id="67767.A0A0J7K7F2"/>
<feature type="region of interest" description="Disordered" evidence="10">
    <location>
        <begin position="227"/>
        <end position="304"/>
    </location>
</feature>
<protein>
    <submittedName>
        <fullName evidence="12">Retrovirus-related pol polyprotein from transposon tnt 1-94</fullName>
    </submittedName>
</protein>
<dbReference type="PaxDb" id="67767-A0A0J7K7F2"/>
<evidence type="ECO:0000256" key="6">
    <source>
        <dbReference type="ARBA" id="ARBA00022908"/>
    </source>
</evidence>
<organism evidence="12 13">
    <name type="scientific">Lasius niger</name>
    <name type="common">Black garden ant</name>
    <dbReference type="NCBI Taxonomy" id="67767"/>
    <lineage>
        <taxon>Eukaryota</taxon>
        <taxon>Metazoa</taxon>
        <taxon>Ecdysozoa</taxon>
        <taxon>Arthropoda</taxon>
        <taxon>Hexapoda</taxon>
        <taxon>Insecta</taxon>
        <taxon>Pterygota</taxon>
        <taxon>Neoptera</taxon>
        <taxon>Endopterygota</taxon>
        <taxon>Hymenoptera</taxon>
        <taxon>Apocrita</taxon>
        <taxon>Aculeata</taxon>
        <taxon>Formicoidea</taxon>
        <taxon>Formicidae</taxon>
        <taxon>Formicinae</taxon>
        <taxon>Lasius</taxon>
        <taxon>Lasius</taxon>
    </lineage>
</organism>
<dbReference type="GO" id="GO:0003964">
    <property type="term" value="F:RNA-directed DNA polymerase activity"/>
    <property type="evidence" value="ECO:0007669"/>
    <property type="project" value="UniProtKB-KW"/>
</dbReference>
<feature type="compositionally biased region" description="Acidic residues" evidence="10">
    <location>
        <begin position="241"/>
        <end position="250"/>
    </location>
</feature>
<evidence type="ECO:0000256" key="1">
    <source>
        <dbReference type="ARBA" id="ARBA00022722"/>
    </source>
</evidence>
<dbReference type="InterPro" id="IPR057670">
    <property type="entry name" value="SH3_retrovirus"/>
</dbReference>
<dbReference type="AlphaFoldDB" id="A0A0J7K7F2"/>
<keyword evidence="8" id="KW-0548">Nucleotidyltransferase</keyword>
<dbReference type="PANTHER" id="PTHR42648">
    <property type="entry name" value="TRANSPOSASE, PUTATIVE-RELATED"/>
    <property type="match status" value="1"/>
</dbReference>
<dbReference type="OrthoDB" id="7617425at2759"/>
<proteinExistence type="predicted"/>
<evidence type="ECO:0000256" key="9">
    <source>
        <dbReference type="ARBA" id="ARBA00023172"/>
    </source>
</evidence>
<keyword evidence="5" id="KW-0460">Magnesium</keyword>
<dbReference type="GO" id="GO:0015074">
    <property type="term" value="P:DNA integration"/>
    <property type="evidence" value="ECO:0007669"/>
    <property type="project" value="UniProtKB-KW"/>
</dbReference>
<evidence type="ECO:0000256" key="8">
    <source>
        <dbReference type="ARBA" id="ARBA00022932"/>
    </source>
</evidence>
<dbReference type="GO" id="GO:0016787">
    <property type="term" value="F:hydrolase activity"/>
    <property type="evidence" value="ECO:0007669"/>
    <property type="project" value="UniProtKB-KW"/>
</dbReference>
<keyword evidence="13" id="KW-1185">Reference proteome</keyword>
<feature type="domain" description="Integrase catalytic" evidence="11">
    <location>
        <begin position="66"/>
        <end position="181"/>
    </location>
</feature>
<dbReference type="GO" id="GO:0004519">
    <property type="term" value="F:endonuclease activity"/>
    <property type="evidence" value="ECO:0007669"/>
    <property type="project" value="UniProtKB-KW"/>
</dbReference>
<keyword evidence="4" id="KW-0378">Hydrolase</keyword>
<keyword evidence="9" id="KW-0233">DNA recombination</keyword>
<keyword evidence="3" id="KW-0255">Endonuclease</keyword>
<dbReference type="InterPro" id="IPR012337">
    <property type="entry name" value="RNaseH-like_sf"/>
</dbReference>
<dbReference type="InterPro" id="IPR001584">
    <property type="entry name" value="Integrase_cat-core"/>
</dbReference>
<dbReference type="GO" id="GO:0003887">
    <property type="term" value="F:DNA-directed DNA polymerase activity"/>
    <property type="evidence" value="ECO:0007669"/>
    <property type="project" value="UniProtKB-KW"/>
</dbReference>
<dbReference type="InterPro" id="IPR036397">
    <property type="entry name" value="RNaseH_sf"/>
</dbReference>
<keyword evidence="7" id="KW-0695">RNA-directed DNA polymerase</keyword>
<evidence type="ECO:0000256" key="7">
    <source>
        <dbReference type="ARBA" id="ARBA00022918"/>
    </source>
</evidence>
<dbReference type="GO" id="GO:0003676">
    <property type="term" value="F:nucleic acid binding"/>
    <property type="evidence" value="ECO:0007669"/>
    <property type="project" value="InterPro"/>
</dbReference>
<dbReference type="PROSITE" id="PS50994">
    <property type="entry name" value="INTEGRASE"/>
    <property type="match status" value="1"/>
</dbReference>
<keyword evidence="1" id="KW-0540">Nuclease</keyword>